<dbReference type="AlphaFoldDB" id="A0A087H3P4"/>
<accession>A0A087H3P4</accession>
<feature type="signal peptide" evidence="1">
    <location>
        <begin position="1"/>
        <end position="18"/>
    </location>
</feature>
<dbReference type="PANTHER" id="PTHR31589:SF248">
    <property type="entry name" value="CARBOXYL-TERMINAL PROTEINASE-LIKE PROTEIN (DUF239)-RELATED"/>
    <property type="match status" value="1"/>
</dbReference>
<dbReference type="Proteomes" id="UP000029120">
    <property type="component" value="Chromosome 4"/>
</dbReference>
<proteinExistence type="predicted"/>
<dbReference type="Gene3D" id="3.90.1320.10">
    <property type="entry name" value="Outer-capsid protein sigma 3, large lobe"/>
    <property type="match status" value="1"/>
</dbReference>
<feature type="domain" description="Neprosin PEP catalytic" evidence="2">
    <location>
        <begin position="113"/>
        <end position="278"/>
    </location>
</feature>
<feature type="chain" id="PRO_5001822729" description="Neprosin PEP catalytic domain-containing protein" evidence="1">
    <location>
        <begin position="19"/>
        <end position="278"/>
    </location>
</feature>
<dbReference type="InterPro" id="IPR053168">
    <property type="entry name" value="Glutamic_endopeptidase"/>
</dbReference>
<dbReference type="InterPro" id="IPR025521">
    <property type="entry name" value="Neprosin_propep"/>
</dbReference>
<sequence>MASPLVLIFSLSLLCLHGKYLSITPQEPEFECVEIYKQPSLQHLRLKNHQIQMRPSDEVLTMLSTDASSENLSNDFLAAEFDVPEEGCPKGQVPLHKPRNSSYTEKHFHSNYYDNFGEHAALIKKIEGIPWWRGASAWVGIYQPKVTKDQLSMVMLWLENQYNSHLNTIKFGWAVHPELYGDHRTRLTAYWSIKDSDDGCYNTICKGFVQVHSRVFLGATFRHTSVVGGDQYNVRLAINQDPKTQNWLLTTGKDFLGYWPNELLPYLIDGAKEVRWFM</sequence>
<dbReference type="PANTHER" id="PTHR31589">
    <property type="entry name" value="PROTEIN, PUTATIVE (DUF239)-RELATED-RELATED"/>
    <property type="match status" value="1"/>
</dbReference>
<evidence type="ECO:0000259" key="2">
    <source>
        <dbReference type="PROSITE" id="PS52045"/>
    </source>
</evidence>
<dbReference type="Pfam" id="PF14365">
    <property type="entry name" value="Neprosin_AP"/>
    <property type="match status" value="1"/>
</dbReference>
<dbReference type="PROSITE" id="PS52045">
    <property type="entry name" value="NEPROSIN_PEP_CD"/>
    <property type="match status" value="1"/>
</dbReference>
<organism evidence="3 4">
    <name type="scientific">Arabis alpina</name>
    <name type="common">Alpine rock-cress</name>
    <dbReference type="NCBI Taxonomy" id="50452"/>
    <lineage>
        <taxon>Eukaryota</taxon>
        <taxon>Viridiplantae</taxon>
        <taxon>Streptophyta</taxon>
        <taxon>Embryophyta</taxon>
        <taxon>Tracheophyta</taxon>
        <taxon>Spermatophyta</taxon>
        <taxon>Magnoliopsida</taxon>
        <taxon>eudicotyledons</taxon>
        <taxon>Gunneridae</taxon>
        <taxon>Pentapetalae</taxon>
        <taxon>rosids</taxon>
        <taxon>malvids</taxon>
        <taxon>Brassicales</taxon>
        <taxon>Brassicaceae</taxon>
        <taxon>Arabideae</taxon>
        <taxon>Arabis</taxon>
    </lineage>
</organism>
<gene>
    <name evidence="3" type="ordered locus">AALP_Aa4g164500</name>
</gene>
<keyword evidence="4" id="KW-1185">Reference proteome</keyword>
<evidence type="ECO:0000313" key="3">
    <source>
        <dbReference type="EMBL" id="KFK36746.1"/>
    </source>
</evidence>
<dbReference type="OMA" id="AWISIYQ"/>
<dbReference type="Pfam" id="PF03080">
    <property type="entry name" value="Neprosin"/>
    <property type="match status" value="1"/>
</dbReference>
<dbReference type="OrthoDB" id="1034053at2759"/>
<protein>
    <recommendedName>
        <fullName evidence="2">Neprosin PEP catalytic domain-containing protein</fullName>
    </recommendedName>
</protein>
<reference evidence="4" key="1">
    <citation type="journal article" date="2015" name="Nat. Plants">
        <title>Genome expansion of Arabis alpina linked with retrotransposition and reduced symmetric DNA methylation.</title>
        <authorList>
            <person name="Willing E.M."/>
            <person name="Rawat V."/>
            <person name="Mandakova T."/>
            <person name="Maumus F."/>
            <person name="James G.V."/>
            <person name="Nordstroem K.J."/>
            <person name="Becker C."/>
            <person name="Warthmann N."/>
            <person name="Chica C."/>
            <person name="Szarzynska B."/>
            <person name="Zytnicki M."/>
            <person name="Albani M.C."/>
            <person name="Kiefer C."/>
            <person name="Bergonzi S."/>
            <person name="Castaings L."/>
            <person name="Mateos J.L."/>
            <person name="Berns M.C."/>
            <person name="Bujdoso N."/>
            <person name="Piofczyk T."/>
            <person name="de Lorenzo L."/>
            <person name="Barrero-Sicilia C."/>
            <person name="Mateos I."/>
            <person name="Piednoel M."/>
            <person name="Hagmann J."/>
            <person name="Chen-Min-Tao R."/>
            <person name="Iglesias-Fernandez R."/>
            <person name="Schuster S.C."/>
            <person name="Alonso-Blanco C."/>
            <person name="Roudier F."/>
            <person name="Carbonero P."/>
            <person name="Paz-Ares J."/>
            <person name="Davis S.J."/>
            <person name="Pecinka A."/>
            <person name="Quesneville H."/>
            <person name="Colot V."/>
            <person name="Lysak M.A."/>
            <person name="Weigel D."/>
            <person name="Coupland G."/>
            <person name="Schneeberger K."/>
        </authorList>
    </citation>
    <scope>NUCLEOTIDE SEQUENCE [LARGE SCALE GENOMIC DNA]</scope>
    <source>
        <strain evidence="4">cv. Pajares</strain>
    </source>
</reference>
<evidence type="ECO:0000313" key="4">
    <source>
        <dbReference type="Proteomes" id="UP000029120"/>
    </source>
</evidence>
<name>A0A087H3P4_ARAAL</name>
<dbReference type="EMBL" id="CM002872">
    <property type="protein sequence ID" value="KFK36746.1"/>
    <property type="molecule type" value="Genomic_DNA"/>
</dbReference>
<dbReference type="InterPro" id="IPR004314">
    <property type="entry name" value="Neprosin"/>
</dbReference>
<keyword evidence="1" id="KW-0732">Signal</keyword>
<evidence type="ECO:0000256" key="1">
    <source>
        <dbReference type="SAM" id="SignalP"/>
    </source>
</evidence>
<dbReference type="Gramene" id="KFK36746">
    <property type="protein sequence ID" value="KFK36746"/>
    <property type="gene ID" value="AALP_AA4G164500"/>
</dbReference>